<comment type="caution">
    <text evidence="9">The sequence shown here is derived from an EMBL/GenBank/DDBJ whole genome shotgun (WGS) entry which is preliminary data.</text>
</comment>
<feature type="transmembrane region" description="Helical" evidence="7">
    <location>
        <begin position="308"/>
        <end position="331"/>
    </location>
</feature>
<dbReference type="InterPro" id="IPR051788">
    <property type="entry name" value="MFS_Transporter"/>
</dbReference>
<name>A0A0R1U5W1_9LACO</name>
<evidence type="ECO:0000256" key="5">
    <source>
        <dbReference type="ARBA" id="ARBA00022989"/>
    </source>
</evidence>
<dbReference type="SUPFAM" id="SSF103473">
    <property type="entry name" value="MFS general substrate transporter"/>
    <property type="match status" value="1"/>
</dbReference>
<dbReference type="InterPro" id="IPR005829">
    <property type="entry name" value="Sugar_transporter_CS"/>
</dbReference>
<evidence type="ECO:0000256" key="1">
    <source>
        <dbReference type="ARBA" id="ARBA00004651"/>
    </source>
</evidence>
<dbReference type="InterPro" id="IPR036259">
    <property type="entry name" value="MFS_trans_sf"/>
</dbReference>
<feature type="transmembrane region" description="Helical" evidence="7">
    <location>
        <begin position="216"/>
        <end position="237"/>
    </location>
</feature>
<keyword evidence="4 7" id="KW-0812">Transmembrane</keyword>
<evidence type="ECO:0000256" key="3">
    <source>
        <dbReference type="ARBA" id="ARBA00022448"/>
    </source>
</evidence>
<accession>A0A0R1U5W1</accession>
<dbReference type="PROSITE" id="PS00216">
    <property type="entry name" value="SUGAR_TRANSPORT_1"/>
    <property type="match status" value="1"/>
</dbReference>
<protein>
    <submittedName>
        <fullName evidence="9">Transporter, major facilitator family protein</fullName>
    </submittedName>
</protein>
<dbReference type="Pfam" id="PF07690">
    <property type="entry name" value="MFS_1"/>
    <property type="match status" value="1"/>
</dbReference>
<dbReference type="Gene3D" id="1.20.1250.20">
    <property type="entry name" value="MFS general substrate transporter like domains"/>
    <property type="match status" value="2"/>
</dbReference>
<dbReference type="InterPro" id="IPR011701">
    <property type="entry name" value="MFS"/>
</dbReference>
<feature type="transmembrane region" description="Helical" evidence="7">
    <location>
        <begin position="102"/>
        <end position="121"/>
    </location>
</feature>
<evidence type="ECO:0000259" key="8">
    <source>
        <dbReference type="PROSITE" id="PS50850"/>
    </source>
</evidence>
<feature type="transmembrane region" description="Helical" evidence="7">
    <location>
        <begin position="167"/>
        <end position="188"/>
    </location>
</feature>
<feature type="transmembrane region" description="Helical" evidence="7">
    <location>
        <begin position="257"/>
        <end position="276"/>
    </location>
</feature>
<evidence type="ECO:0000313" key="10">
    <source>
        <dbReference type="Proteomes" id="UP000051036"/>
    </source>
</evidence>
<keyword evidence="3" id="KW-0813">Transport</keyword>
<feature type="domain" description="Major facilitator superfamily (MFS) profile" evidence="8">
    <location>
        <begin position="11"/>
        <end position="399"/>
    </location>
</feature>
<feature type="transmembrane region" description="Helical" evidence="7">
    <location>
        <begin position="46"/>
        <end position="66"/>
    </location>
</feature>
<dbReference type="GO" id="GO:0005886">
    <property type="term" value="C:plasma membrane"/>
    <property type="evidence" value="ECO:0007669"/>
    <property type="project" value="UniProtKB-SubCell"/>
</dbReference>
<dbReference type="Proteomes" id="UP000051036">
    <property type="component" value="Unassembled WGS sequence"/>
</dbReference>
<dbReference type="AlphaFoldDB" id="A0A0R1U5W1"/>
<gene>
    <name evidence="9" type="ORF">FC46_GL001478</name>
</gene>
<keyword evidence="10" id="KW-1185">Reference proteome</keyword>
<feature type="transmembrane region" description="Helical" evidence="7">
    <location>
        <begin position="12"/>
        <end position="34"/>
    </location>
</feature>
<reference evidence="9 10" key="1">
    <citation type="journal article" date="2015" name="Genome Announc.">
        <title>Expanding the biotechnology potential of lactobacilli through comparative genomics of 213 strains and associated genera.</title>
        <authorList>
            <person name="Sun Z."/>
            <person name="Harris H.M."/>
            <person name="McCann A."/>
            <person name="Guo C."/>
            <person name="Argimon S."/>
            <person name="Zhang W."/>
            <person name="Yang X."/>
            <person name="Jeffery I.B."/>
            <person name="Cooney J.C."/>
            <person name="Kagawa T.F."/>
            <person name="Liu W."/>
            <person name="Song Y."/>
            <person name="Salvetti E."/>
            <person name="Wrobel A."/>
            <person name="Rasinkangas P."/>
            <person name="Parkhill J."/>
            <person name="Rea M.C."/>
            <person name="O'Sullivan O."/>
            <person name="Ritari J."/>
            <person name="Douillard F.P."/>
            <person name="Paul Ross R."/>
            <person name="Yang R."/>
            <person name="Briner A.E."/>
            <person name="Felis G.E."/>
            <person name="de Vos W.M."/>
            <person name="Barrangou R."/>
            <person name="Klaenhammer T.R."/>
            <person name="Caufield P.W."/>
            <person name="Cui Y."/>
            <person name="Zhang H."/>
            <person name="O'Toole P.W."/>
        </authorList>
    </citation>
    <scope>NUCLEOTIDE SEQUENCE [LARGE SCALE GENOMIC DNA]</scope>
    <source>
        <strain evidence="9 10">DSM 16043</strain>
    </source>
</reference>
<feature type="transmembrane region" description="Helical" evidence="7">
    <location>
        <begin position="376"/>
        <end position="394"/>
    </location>
</feature>
<keyword evidence="5 7" id="KW-1133">Transmembrane helix</keyword>
<evidence type="ECO:0000256" key="6">
    <source>
        <dbReference type="ARBA" id="ARBA00023136"/>
    </source>
</evidence>
<sequence>MDIKKRNYLSTAVAVYLSFLLCGIDMSITAQYKVQLAQVWGQGSNISSVLTVNSAVGIGGIVASLFTGIISDRFGRRSSAIISSILWAVFAFGMLHAPNMGIAYFAGIAGGVANSFTNAAWTPSMMDAYPDKRSLVTLLTKFFVSLGQFILPFIIVALAASHISFSIAFNSLALTYIIIAIACFVLPFPKVGGDQVSNTQKSDNSTKKFSRDKIKITGETIALALMGFSSTAVFMIWTQTNQELGKLYGLSNPALLQSVYAITSLISVLFTSFIVSRGVRESTILILYPAVSACALLLAYFIHNGALLYLVTALMGWFAAGGLMQLAVSLLSGLYPSFKATATSAIGLANGISNWAVIQIAAIITAKGGINAPREIVLFNFVICLIGVLLAAIVRRYQNKRAKENIQDLEN</sequence>
<dbReference type="PANTHER" id="PTHR23514:SF3">
    <property type="entry name" value="BYPASS OF STOP CODON PROTEIN 6"/>
    <property type="match status" value="1"/>
</dbReference>
<evidence type="ECO:0000256" key="7">
    <source>
        <dbReference type="SAM" id="Phobius"/>
    </source>
</evidence>
<organism evidence="9 10">
    <name type="scientific">Lactobacillus kalixensis DSM 16043</name>
    <dbReference type="NCBI Taxonomy" id="1423763"/>
    <lineage>
        <taxon>Bacteria</taxon>
        <taxon>Bacillati</taxon>
        <taxon>Bacillota</taxon>
        <taxon>Bacilli</taxon>
        <taxon>Lactobacillales</taxon>
        <taxon>Lactobacillaceae</taxon>
        <taxon>Lactobacillus</taxon>
    </lineage>
</organism>
<dbReference type="InterPro" id="IPR020846">
    <property type="entry name" value="MFS_dom"/>
</dbReference>
<feature type="transmembrane region" description="Helical" evidence="7">
    <location>
        <begin position="78"/>
        <end position="96"/>
    </location>
</feature>
<comment type="similarity">
    <text evidence="2">Belongs to the major facilitator superfamily.</text>
</comment>
<feature type="transmembrane region" description="Helical" evidence="7">
    <location>
        <begin position="142"/>
        <end position="161"/>
    </location>
</feature>
<dbReference type="PANTHER" id="PTHR23514">
    <property type="entry name" value="BYPASS OF STOP CODON PROTEIN 6"/>
    <property type="match status" value="1"/>
</dbReference>
<feature type="transmembrane region" description="Helical" evidence="7">
    <location>
        <begin position="343"/>
        <end position="364"/>
    </location>
</feature>
<comment type="subcellular location">
    <subcellularLocation>
        <location evidence="1">Cell membrane</location>
        <topology evidence="1">Multi-pass membrane protein</topology>
    </subcellularLocation>
</comment>
<dbReference type="PATRIC" id="fig|1423763.3.peg.1500"/>
<dbReference type="GO" id="GO:0022857">
    <property type="term" value="F:transmembrane transporter activity"/>
    <property type="evidence" value="ECO:0007669"/>
    <property type="project" value="InterPro"/>
</dbReference>
<keyword evidence="6 7" id="KW-0472">Membrane</keyword>
<evidence type="ECO:0000256" key="4">
    <source>
        <dbReference type="ARBA" id="ARBA00022692"/>
    </source>
</evidence>
<dbReference type="PROSITE" id="PS50850">
    <property type="entry name" value="MFS"/>
    <property type="match status" value="1"/>
</dbReference>
<dbReference type="EMBL" id="AZFM01000047">
    <property type="protein sequence ID" value="KRL88637.1"/>
    <property type="molecule type" value="Genomic_DNA"/>
</dbReference>
<proteinExistence type="inferred from homology"/>
<dbReference type="RefSeq" id="WP_236702312.1">
    <property type="nucleotide sequence ID" value="NZ_AZFM01000047.1"/>
</dbReference>
<feature type="transmembrane region" description="Helical" evidence="7">
    <location>
        <begin position="283"/>
        <end position="302"/>
    </location>
</feature>
<evidence type="ECO:0000256" key="2">
    <source>
        <dbReference type="ARBA" id="ARBA00008335"/>
    </source>
</evidence>
<dbReference type="STRING" id="1423763.FC46_GL001478"/>
<evidence type="ECO:0000313" key="9">
    <source>
        <dbReference type="EMBL" id="KRL88637.1"/>
    </source>
</evidence>